<feature type="signal peptide" evidence="5">
    <location>
        <begin position="1"/>
        <end position="24"/>
    </location>
</feature>
<organism evidence="6 7">
    <name type="scientific">Phytophthora boehmeriae</name>
    <dbReference type="NCBI Taxonomy" id="109152"/>
    <lineage>
        <taxon>Eukaryota</taxon>
        <taxon>Sar</taxon>
        <taxon>Stramenopiles</taxon>
        <taxon>Oomycota</taxon>
        <taxon>Peronosporomycetes</taxon>
        <taxon>Peronosporales</taxon>
        <taxon>Peronosporaceae</taxon>
        <taxon>Phytophthora</taxon>
    </lineage>
</organism>
<keyword evidence="7" id="KW-1185">Reference proteome</keyword>
<keyword evidence="4 5" id="KW-0732">Signal</keyword>
<protein>
    <recommendedName>
        <fullName evidence="5">RxLR effector protein</fullName>
    </recommendedName>
</protein>
<dbReference type="GO" id="GO:0005576">
    <property type="term" value="C:extracellular region"/>
    <property type="evidence" value="ECO:0007669"/>
    <property type="project" value="UniProtKB-SubCell"/>
</dbReference>
<name>A0A8T1WW72_9STRA</name>
<comment type="domain">
    <text evidence="5">The RxLR-dEER motif acts to carry the protein into the host cell cytoplasm through binding to cell surface phosphatidylinositol-3-phosphate.</text>
</comment>
<evidence type="ECO:0000313" key="6">
    <source>
        <dbReference type="EMBL" id="KAG7397686.1"/>
    </source>
</evidence>
<gene>
    <name evidence="6" type="ORF">PHYBOEH_000372</name>
</gene>
<dbReference type="Proteomes" id="UP000693981">
    <property type="component" value="Unassembled WGS sequence"/>
</dbReference>
<accession>A0A8T1WW72</accession>
<evidence type="ECO:0000313" key="7">
    <source>
        <dbReference type="Proteomes" id="UP000693981"/>
    </source>
</evidence>
<reference evidence="6" key="1">
    <citation type="submission" date="2021-02" db="EMBL/GenBank/DDBJ databases">
        <authorList>
            <person name="Palmer J.M."/>
        </authorList>
    </citation>
    <scope>NUCLEOTIDE SEQUENCE</scope>
    <source>
        <strain evidence="6">SCRP23</strain>
    </source>
</reference>
<comment type="similarity">
    <text evidence="2 5">Belongs to the RxLR effector family.</text>
</comment>
<evidence type="ECO:0000256" key="5">
    <source>
        <dbReference type="RuleBase" id="RU367124"/>
    </source>
</evidence>
<dbReference type="EMBL" id="JAGDFL010000104">
    <property type="protein sequence ID" value="KAG7397686.1"/>
    <property type="molecule type" value="Genomic_DNA"/>
</dbReference>
<evidence type="ECO:0000256" key="1">
    <source>
        <dbReference type="ARBA" id="ARBA00004613"/>
    </source>
</evidence>
<evidence type="ECO:0000256" key="3">
    <source>
        <dbReference type="ARBA" id="ARBA00022525"/>
    </source>
</evidence>
<dbReference type="InterPro" id="IPR031825">
    <property type="entry name" value="RXLR"/>
</dbReference>
<dbReference type="AlphaFoldDB" id="A0A8T1WW72"/>
<dbReference type="OrthoDB" id="146030at2759"/>
<comment type="subcellular location">
    <subcellularLocation>
        <location evidence="1 5">Secreted</location>
    </subcellularLocation>
</comment>
<proteinExistence type="inferred from homology"/>
<evidence type="ECO:0000256" key="4">
    <source>
        <dbReference type="ARBA" id="ARBA00022729"/>
    </source>
</evidence>
<comment type="caution">
    <text evidence="6">The sequence shown here is derived from an EMBL/GenBank/DDBJ whole genome shotgun (WGS) entry which is preliminary data.</text>
</comment>
<dbReference type="Pfam" id="PF16810">
    <property type="entry name" value="RXLR"/>
    <property type="match status" value="1"/>
</dbReference>
<keyword evidence="3 5" id="KW-0964">Secreted</keyword>
<dbReference type="PROSITE" id="PS51257">
    <property type="entry name" value="PROKAR_LIPOPROTEIN"/>
    <property type="match status" value="1"/>
</dbReference>
<sequence>MRVYHVFLLLVVTLTACCITTMAAANPHQLESVDSISTKTNSNRLLRGQGATNDDDDKIAMADEERSITGIRKTLGLYNAKLNTKTFNAMTKDEALKAKVFAKWDKYDVPYAKIQDKMLLQFYPHLKKLMDEYVMHRLALKGLGQFDDVAKKADGVPKNKVGSVPKEKKKVGFNEGANIHYDPVDNVAKVADDVAAAV</sequence>
<feature type="chain" id="PRO_5035964447" description="RxLR effector protein" evidence="5">
    <location>
        <begin position="25"/>
        <end position="198"/>
    </location>
</feature>
<comment type="function">
    <text evidence="5">Effector that suppresses plant defense responses during pathogen infection.</text>
</comment>
<evidence type="ECO:0000256" key="2">
    <source>
        <dbReference type="ARBA" id="ARBA00010400"/>
    </source>
</evidence>